<feature type="transmembrane region" description="Helical" evidence="8">
    <location>
        <begin position="341"/>
        <end position="359"/>
    </location>
</feature>
<feature type="domain" description="DOMON" evidence="10">
    <location>
        <begin position="79"/>
        <end position="193"/>
    </location>
</feature>
<name>A0ABU6QCS0_9FABA</name>
<evidence type="ECO:0000256" key="3">
    <source>
        <dbReference type="ARBA" id="ARBA00022692"/>
    </source>
</evidence>
<reference evidence="12 13" key="1">
    <citation type="journal article" date="2023" name="Plants (Basel)">
        <title>Bridging the Gap: Combining Genomics and Transcriptomics Approaches to Understand Stylosanthes scabra, an Orphan Legume from the Brazilian Caatinga.</title>
        <authorList>
            <person name="Ferreira-Neto J.R.C."/>
            <person name="da Silva M.D."/>
            <person name="Binneck E."/>
            <person name="de Melo N.F."/>
            <person name="da Silva R.H."/>
            <person name="de Melo A.L.T.M."/>
            <person name="Pandolfi V."/>
            <person name="Bustamante F.O."/>
            <person name="Brasileiro-Vidal A.C."/>
            <person name="Benko-Iseppon A.M."/>
        </authorList>
    </citation>
    <scope>NUCLEOTIDE SEQUENCE [LARGE SCALE GENOMIC DNA]</scope>
    <source>
        <tissue evidence="12">Leaves</tissue>
    </source>
</reference>
<feature type="transmembrane region" description="Helical" evidence="8">
    <location>
        <begin position="236"/>
        <end position="257"/>
    </location>
</feature>
<keyword evidence="13" id="KW-1185">Reference proteome</keyword>
<comment type="caution">
    <text evidence="12">The sequence shown here is derived from an EMBL/GenBank/DDBJ whole genome shotgun (WGS) entry which is preliminary data.</text>
</comment>
<evidence type="ECO:0000256" key="7">
    <source>
        <dbReference type="ARBA" id="ARBA00023136"/>
    </source>
</evidence>
<dbReference type="Pfam" id="PF03351">
    <property type="entry name" value="DOMON"/>
    <property type="match status" value="1"/>
</dbReference>
<proteinExistence type="predicted"/>
<keyword evidence="7 8" id="KW-0472">Membrane</keyword>
<keyword evidence="2" id="KW-0813">Transport</keyword>
<dbReference type="CDD" id="cd08760">
    <property type="entry name" value="Cyt_b561_FRRS1_like"/>
    <property type="match status" value="1"/>
</dbReference>
<sequence>MATRRSWNQMWPSFLVKLWVLSLVLDFKIISLAANDNNGGSSIGFASSSLNTCKNTNYQSFLPPPYQNISNMICTPVWHTYELRYLQNDQTTTIILSAPYSVGWVGIGFSKDGMMVGSSVMVGWINKHGHAKIKQCYLRGKKPSEVIEDKGELPLNNLPAAVATNGAEIHLAFQLQMATPLERQQVLLAFSSKYPKNNNHLSKHDDKTSFVFDFTSGSKGPESSNNELIQMRKNHGIVGIIGWGLILPIGVIIARYFKHKDPQWFYLHAAIQFVGFTFGLGTIILGLQLYSKMSAHIPAHRGIGIFVFVLSILQILALFLRPNKDSKIRRIWNLYHNWFGRLALLFAAMNIVLGIQAAGEGKELKISYGFLFGITVLVAIVLEVLAYLKRQEMKSLPPNFQIDPFRGESTFPTHL</sequence>
<dbReference type="InterPro" id="IPR006593">
    <property type="entry name" value="Cyt_b561/ferric_Rdtase_TM"/>
</dbReference>
<feature type="signal peptide" evidence="9">
    <location>
        <begin position="1"/>
        <end position="26"/>
    </location>
</feature>
<evidence type="ECO:0000256" key="8">
    <source>
        <dbReference type="SAM" id="Phobius"/>
    </source>
</evidence>
<dbReference type="Pfam" id="PF03188">
    <property type="entry name" value="Cytochrom_B561"/>
    <property type="match status" value="1"/>
</dbReference>
<evidence type="ECO:0000259" key="10">
    <source>
        <dbReference type="PROSITE" id="PS50836"/>
    </source>
</evidence>
<feature type="transmembrane region" description="Helical" evidence="8">
    <location>
        <begin position="365"/>
        <end position="388"/>
    </location>
</feature>
<keyword evidence="6 8" id="KW-1133">Transmembrane helix</keyword>
<dbReference type="SMART" id="SM00664">
    <property type="entry name" value="DoH"/>
    <property type="match status" value="1"/>
</dbReference>
<feature type="domain" description="Cytochrome b561" evidence="11">
    <location>
        <begin position="195"/>
        <end position="391"/>
    </location>
</feature>
<accession>A0ABU6QCS0</accession>
<dbReference type="PROSITE" id="PS50939">
    <property type="entry name" value="CYTOCHROME_B561"/>
    <property type="match status" value="1"/>
</dbReference>
<dbReference type="Gene3D" id="1.20.120.1770">
    <property type="match status" value="1"/>
</dbReference>
<dbReference type="Proteomes" id="UP001341840">
    <property type="component" value="Unassembled WGS sequence"/>
</dbReference>
<evidence type="ECO:0000256" key="5">
    <source>
        <dbReference type="ARBA" id="ARBA00022982"/>
    </source>
</evidence>
<dbReference type="SMART" id="SM00665">
    <property type="entry name" value="B561"/>
    <property type="match status" value="1"/>
</dbReference>
<evidence type="ECO:0000313" key="13">
    <source>
        <dbReference type="Proteomes" id="UP001341840"/>
    </source>
</evidence>
<dbReference type="SUPFAM" id="SSF49344">
    <property type="entry name" value="CBD9-like"/>
    <property type="match status" value="1"/>
</dbReference>
<evidence type="ECO:0000313" key="12">
    <source>
        <dbReference type="EMBL" id="MED6109447.1"/>
    </source>
</evidence>
<dbReference type="CDD" id="cd09631">
    <property type="entry name" value="DOMON_DOH"/>
    <property type="match status" value="1"/>
</dbReference>
<evidence type="ECO:0000256" key="4">
    <source>
        <dbReference type="ARBA" id="ARBA00022729"/>
    </source>
</evidence>
<dbReference type="InterPro" id="IPR005018">
    <property type="entry name" value="DOMON_domain"/>
</dbReference>
<evidence type="ECO:0000259" key="11">
    <source>
        <dbReference type="PROSITE" id="PS50939"/>
    </source>
</evidence>
<evidence type="ECO:0000256" key="9">
    <source>
        <dbReference type="SAM" id="SignalP"/>
    </source>
</evidence>
<protein>
    <recommendedName>
        <fullName evidence="14">Cytochrome b561 and DOMON domain-containing protein</fullName>
    </recommendedName>
</protein>
<feature type="transmembrane region" description="Helical" evidence="8">
    <location>
        <begin position="264"/>
        <end position="290"/>
    </location>
</feature>
<comment type="subcellular location">
    <subcellularLocation>
        <location evidence="1">Membrane</location>
    </subcellularLocation>
</comment>
<dbReference type="PANTHER" id="PTHR23130:SF115">
    <property type="entry name" value="OS01G0680900 PROTEIN"/>
    <property type="match status" value="1"/>
</dbReference>
<dbReference type="InterPro" id="IPR045266">
    <property type="entry name" value="DOH_DOMON"/>
</dbReference>
<evidence type="ECO:0008006" key="14">
    <source>
        <dbReference type="Google" id="ProtNLM"/>
    </source>
</evidence>
<evidence type="ECO:0000256" key="1">
    <source>
        <dbReference type="ARBA" id="ARBA00004370"/>
    </source>
</evidence>
<feature type="transmembrane region" description="Helical" evidence="8">
    <location>
        <begin position="302"/>
        <end position="320"/>
    </location>
</feature>
<feature type="chain" id="PRO_5046788497" description="Cytochrome b561 and DOMON domain-containing protein" evidence="9">
    <location>
        <begin position="27"/>
        <end position="415"/>
    </location>
</feature>
<evidence type="ECO:0000256" key="2">
    <source>
        <dbReference type="ARBA" id="ARBA00022448"/>
    </source>
</evidence>
<evidence type="ECO:0000256" key="6">
    <source>
        <dbReference type="ARBA" id="ARBA00022989"/>
    </source>
</evidence>
<dbReference type="EMBL" id="JASCZI010000153">
    <property type="protein sequence ID" value="MED6109447.1"/>
    <property type="molecule type" value="Genomic_DNA"/>
</dbReference>
<dbReference type="PANTHER" id="PTHR23130">
    <property type="entry name" value="CYTOCHROME B561 AND DOMON DOMAIN-CONTAINING PROTEIN"/>
    <property type="match status" value="1"/>
</dbReference>
<organism evidence="12 13">
    <name type="scientific">Stylosanthes scabra</name>
    <dbReference type="NCBI Taxonomy" id="79078"/>
    <lineage>
        <taxon>Eukaryota</taxon>
        <taxon>Viridiplantae</taxon>
        <taxon>Streptophyta</taxon>
        <taxon>Embryophyta</taxon>
        <taxon>Tracheophyta</taxon>
        <taxon>Spermatophyta</taxon>
        <taxon>Magnoliopsida</taxon>
        <taxon>eudicotyledons</taxon>
        <taxon>Gunneridae</taxon>
        <taxon>Pentapetalae</taxon>
        <taxon>rosids</taxon>
        <taxon>fabids</taxon>
        <taxon>Fabales</taxon>
        <taxon>Fabaceae</taxon>
        <taxon>Papilionoideae</taxon>
        <taxon>50 kb inversion clade</taxon>
        <taxon>dalbergioids sensu lato</taxon>
        <taxon>Dalbergieae</taxon>
        <taxon>Pterocarpus clade</taxon>
        <taxon>Stylosanthes</taxon>
    </lineage>
</organism>
<gene>
    <name evidence="12" type="ORF">PIB30_033622</name>
</gene>
<keyword evidence="5" id="KW-0249">Electron transport</keyword>
<keyword evidence="3 8" id="KW-0812">Transmembrane</keyword>
<keyword evidence="4 9" id="KW-0732">Signal</keyword>
<dbReference type="PROSITE" id="PS50836">
    <property type="entry name" value="DOMON"/>
    <property type="match status" value="1"/>
</dbReference>